<dbReference type="GO" id="GO:0016301">
    <property type="term" value="F:kinase activity"/>
    <property type="evidence" value="ECO:0007669"/>
    <property type="project" value="UniProtKB-KW"/>
</dbReference>
<gene>
    <name evidence="10" type="ORF">MJA45_11510</name>
</gene>
<evidence type="ECO:0000256" key="2">
    <source>
        <dbReference type="ARBA" id="ARBA00022679"/>
    </source>
</evidence>
<evidence type="ECO:0000259" key="8">
    <source>
        <dbReference type="Pfam" id="PF07005"/>
    </source>
</evidence>
<accession>A0AA96LIH2</accession>
<dbReference type="Pfam" id="PF07005">
    <property type="entry name" value="SBD_N"/>
    <property type="match status" value="1"/>
</dbReference>
<evidence type="ECO:0000256" key="7">
    <source>
        <dbReference type="SAM" id="MobiDB-lite"/>
    </source>
</evidence>
<evidence type="ECO:0000256" key="4">
    <source>
        <dbReference type="ARBA" id="ARBA00022777"/>
    </source>
</evidence>
<dbReference type="KEGG" id="paun:MJA45_11510"/>
<proteinExistence type="inferred from homology"/>
<dbReference type="InterPro" id="IPR042213">
    <property type="entry name" value="NBD_C_sf"/>
</dbReference>
<evidence type="ECO:0000256" key="1">
    <source>
        <dbReference type="ARBA" id="ARBA00005715"/>
    </source>
</evidence>
<feature type="region of interest" description="Disordered" evidence="7">
    <location>
        <begin position="239"/>
        <end position="265"/>
    </location>
</feature>
<keyword evidence="2" id="KW-0808">Transferase</keyword>
<evidence type="ECO:0000256" key="6">
    <source>
        <dbReference type="ARBA" id="ARBA00023277"/>
    </source>
</evidence>
<keyword evidence="5" id="KW-0067">ATP-binding</keyword>
<dbReference type="Gene3D" id="3.40.50.10840">
    <property type="entry name" value="Putative sugar-binding, N-terminal domain"/>
    <property type="match status" value="1"/>
</dbReference>
<organism evidence="10 11">
    <name type="scientific">Paenibacillus aurantius</name>
    <dbReference type="NCBI Taxonomy" id="2918900"/>
    <lineage>
        <taxon>Bacteria</taxon>
        <taxon>Bacillati</taxon>
        <taxon>Bacillota</taxon>
        <taxon>Bacilli</taxon>
        <taxon>Bacillales</taxon>
        <taxon>Paenibacillaceae</taxon>
        <taxon>Paenibacillus</taxon>
    </lineage>
</organism>
<evidence type="ECO:0000313" key="11">
    <source>
        <dbReference type="Proteomes" id="UP001305702"/>
    </source>
</evidence>
<protein>
    <submittedName>
        <fullName evidence="10">Four-carbon acid sugar kinase family protein</fullName>
    </submittedName>
</protein>
<dbReference type="InterPro" id="IPR010737">
    <property type="entry name" value="4-carb_acid_sugar_kinase_N"/>
</dbReference>
<dbReference type="RefSeq" id="WP_315607391.1">
    <property type="nucleotide sequence ID" value="NZ_CP130318.1"/>
</dbReference>
<dbReference type="SUPFAM" id="SSF142764">
    <property type="entry name" value="YgbK-like"/>
    <property type="match status" value="1"/>
</dbReference>
<reference evidence="10 11" key="1">
    <citation type="submission" date="2022-02" db="EMBL/GenBank/DDBJ databases">
        <title>Paenibacillus sp. MBLB1776 Whole Genome Shotgun Sequencing.</title>
        <authorList>
            <person name="Hwang C.Y."/>
            <person name="Cho E.-S."/>
            <person name="Seo M.-J."/>
        </authorList>
    </citation>
    <scope>NUCLEOTIDE SEQUENCE [LARGE SCALE GENOMIC DNA]</scope>
    <source>
        <strain evidence="10 11">MBLB1776</strain>
    </source>
</reference>
<dbReference type="AlphaFoldDB" id="A0AA96LIH2"/>
<dbReference type="InterPro" id="IPR037051">
    <property type="entry name" value="4-carb_acid_sugar_kinase_N_sf"/>
</dbReference>
<keyword evidence="3" id="KW-0547">Nucleotide-binding</keyword>
<feature type="domain" description="Four-carbon acid sugar kinase nucleotide binding" evidence="9">
    <location>
        <begin position="308"/>
        <end position="481"/>
    </location>
</feature>
<dbReference type="GO" id="GO:0005524">
    <property type="term" value="F:ATP binding"/>
    <property type="evidence" value="ECO:0007669"/>
    <property type="project" value="UniProtKB-KW"/>
</dbReference>
<dbReference type="Pfam" id="PF17042">
    <property type="entry name" value="NBD_C"/>
    <property type="match status" value="1"/>
</dbReference>
<feature type="domain" description="Four-carbon acid sugar kinase N-terminal" evidence="8">
    <location>
        <begin position="16"/>
        <end position="239"/>
    </location>
</feature>
<dbReference type="InterPro" id="IPR031475">
    <property type="entry name" value="NBD_C"/>
</dbReference>
<dbReference type="EMBL" id="CP130318">
    <property type="protein sequence ID" value="WNQ13608.1"/>
    <property type="molecule type" value="Genomic_DNA"/>
</dbReference>
<feature type="compositionally biased region" description="Polar residues" evidence="7">
    <location>
        <begin position="248"/>
        <end position="257"/>
    </location>
</feature>
<evidence type="ECO:0000256" key="5">
    <source>
        <dbReference type="ARBA" id="ARBA00022840"/>
    </source>
</evidence>
<name>A0AA96LIH2_9BACL</name>
<keyword evidence="4 10" id="KW-0418">Kinase</keyword>
<keyword evidence="6" id="KW-0119">Carbohydrate metabolism</keyword>
<dbReference type="Proteomes" id="UP001305702">
    <property type="component" value="Chromosome"/>
</dbReference>
<comment type="similarity">
    <text evidence="1">Belongs to the four-carbon acid sugar kinase family.</text>
</comment>
<evidence type="ECO:0000259" key="9">
    <source>
        <dbReference type="Pfam" id="PF17042"/>
    </source>
</evidence>
<sequence>MKRTEMGKQSRKRLLCYYGDDFTGSTDVLEALFRAGLRTILFLEPPEPDMLERRFHDADCFGVAGVGRSLSPEEMERDLRPLFETLRAAGSAVVHYKVCSTFDSSPRVGSIGKAAEIGRDVFGGRYIPVIAGVPYLKRYTLFGHHFAGAGGEVYRIDRHPTMSQHPVTPMKESDLRLHLAEQTELRSGLFDMTAQQGDLAEVRERLGRLVETERPELLLFDVLDDLHLETVGRLLWEEASRMPDTEASETGSTQGTETAPEPDGGLFVIGSSGVEYALTMAWRAVGRLNGRGDETPPKDEAGEVSQLLVVSGSCSPVTERQLQQAIEAGYAGIRVPAALLVQADRAEQVCAALKREALEQLAAGRSVLLYSAAGPQDSSIGELREQLAKHGRSSDESSRMLGSALGVLARELVREAGLTRIVIAGGDTSGYVTRELGIYALECVSTLEPGGPICRAHSTDPGLDGLELALKGGQVGSDSFFEHVRLGRVR</sequence>
<keyword evidence="11" id="KW-1185">Reference proteome</keyword>
<dbReference type="Gene3D" id="3.40.980.20">
    <property type="entry name" value="Four-carbon acid sugar kinase, nucleotide binding domain"/>
    <property type="match status" value="1"/>
</dbReference>
<evidence type="ECO:0000313" key="10">
    <source>
        <dbReference type="EMBL" id="WNQ13608.1"/>
    </source>
</evidence>
<evidence type="ECO:0000256" key="3">
    <source>
        <dbReference type="ARBA" id="ARBA00022741"/>
    </source>
</evidence>